<organism evidence="8 9">
    <name type="scientific">Niabella yanshanensis</name>
    <dbReference type="NCBI Taxonomy" id="577386"/>
    <lineage>
        <taxon>Bacteria</taxon>
        <taxon>Pseudomonadati</taxon>
        <taxon>Bacteroidota</taxon>
        <taxon>Chitinophagia</taxon>
        <taxon>Chitinophagales</taxon>
        <taxon>Chitinophagaceae</taxon>
        <taxon>Niabella</taxon>
    </lineage>
</organism>
<keyword evidence="3 6" id="KW-0732">Signal</keyword>
<dbReference type="Proteomes" id="UP001325680">
    <property type="component" value="Chromosome"/>
</dbReference>
<gene>
    <name evidence="8" type="ORF">U0035_17590</name>
</gene>
<keyword evidence="4" id="KW-0378">Hydrolase</keyword>
<dbReference type="RefSeq" id="WP_114791728.1">
    <property type="nucleotide sequence ID" value="NZ_CP139960.1"/>
</dbReference>
<evidence type="ECO:0000256" key="1">
    <source>
        <dbReference type="ARBA" id="ARBA00007074"/>
    </source>
</evidence>
<keyword evidence="5" id="KW-0788">Thiol protease</keyword>
<evidence type="ECO:0000313" key="8">
    <source>
        <dbReference type="EMBL" id="WQD37486.1"/>
    </source>
</evidence>
<dbReference type="SUPFAM" id="SSF54001">
    <property type="entry name" value="Cysteine proteinases"/>
    <property type="match status" value="1"/>
</dbReference>
<comment type="similarity">
    <text evidence="1">Belongs to the peptidase C40 family.</text>
</comment>
<evidence type="ECO:0000256" key="2">
    <source>
        <dbReference type="ARBA" id="ARBA00022670"/>
    </source>
</evidence>
<sequence length="202" mass="22207">MLRVCVLGLISLFFVNNSFAQLDPTKPAAVRSAQSIEDEINGIRPKSNSTKESLLEAAQKFFMPSGLQSKYGAILKMLPGMLPSVKLLEAIDEWYGTRYRFGGTTKSGIDCSAFVREVYKNAFDIDLPRTARDQFKAAGQFISMAYLQAGDLLFFNTRGGVSHVGVYLGNNKFAHASSSNGVTVSGLDEKYYAARYLGAKRM</sequence>
<evidence type="ECO:0000259" key="7">
    <source>
        <dbReference type="PROSITE" id="PS51935"/>
    </source>
</evidence>
<evidence type="ECO:0000256" key="4">
    <source>
        <dbReference type="ARBA" id="ARBA00022801"/>
    </source>
</evidence>
<dbReference type="InterPro" id="IPR052062">
    <property type="entry name" value="Murein_DD/LD_carboxypeptidase"/>
</dbReference>
<feature type="chain" id="PRO_5046566967" evidence="6">
    <location>
        <begin position="21"/>
        <end position="202"/>
    </location>
</feature>
<evidence type="ECO:0000256" key="3">
    <source>
        <dbReference type="ARBA" id="ARBA00022729"/>
    </source>
</evidence>
<keyword evidence="2" id="KW-0645">Protease</keyword>
<dbReference type="InterPro" id="IPR000064">
    <property type="entry name" value="NLP_P60_dom"/>
</dbReference>
<protein>
    <submittedName>
        <fullName evidence="8">C40 family peptidase</fullName>
    </submittedName>
</protein>
<proteinExistence type="inferred from homology"/>
<dbReference type="PANTHER" id="PTHR47360">
    <property type="entry name" value="MUREIN DD-ENDOPEPTIDASE MEPS/MUREIN LD-CARBOXYPEPTIDASE"/>
    <property type="match status" value="1"/>
</dbReference>
<feature type="signal peptide" evidence="6">
    <location>
        <begin position="1"/>
        <end position="20"/>
    </location>
</feature>
<dbReference type="PANTHER" id="PTHR47360:SF1">
    <property type="entry name" value="ENDOPEPTIDASE NLPC-RELATED"/>
    <property type="match status" value="1"/>
</dbReference>
<evidence type="ECO:0000313" key="9">
    <source>
        <dbReference type="Proteomes" id="UP001325680"/>
    </source>
</evidence>
<evidence type="ECO:0000256" key="5">
    <source>
        <dbReference type="ARBA" id="ARBA00022807"/>
    </source>
</evidence>
<evidence type="ECO:0000256" key="6">
    <source>
        <dbReference type="SAM" id="SignalP"/>
    </source>
</evidence>
<dbReference type="Gene3D" id="3.90.1720.10">
    <property type="entry name" value="endopeptidase domain like (from Nostoc punctiforme)"/>
    <property type="match status" value="1"/>
</dbReference>
<accession>A0ABZ0W2Y4</accession>
<feature type="domain" description="NlpC/P60" evidence="7">
    <location>
        <begin position="81"/>
        <end position="202"/>
    </location>
</feature>
<dbReference type="Pfam" id="PF00877">
    <property type="entry name" value="NLPC_P60"/>
    <property type="match status" value="1"/>
</dbReference>
<keyword evidence="9" id="KW-1185">Reference proteome</keyword>
<dbReference type="EMBL" id="CP139960">
    <property type="protein sequence ID" value="WQD37486.1"/>
    <property type="molecule type" value="Genomic_DNA"/>
</dbReference>
<name>A0ABZ0W2Y4_9BACT</name>
<reference evidence="8 9" key="1">
    <citation type="submission" date="2023-12" db="EMBL/GenBank/DDBJ databases">
        <title>Genome sequencing and assembly of bacterial species from a model synthetic community.</title>
        <authorList>
            <person name="Hogle S.L."/>
        </authorList>
    </citation>
    <scope>NUCLEOTIDE SEQUENCE [LARGE SCALE GENOMIC DNA]</scope>
    <source>
        <strain evidence="8 9">HAMBI_3031</strain>
    </source>
</reference>
<dbReference type="PROSITE" id="PS51935">
    <property type="entry name" value="NLPC_P60"/>
    <property type="match status" value="1"/>
</dbReference>
<dbReference type="InterPro" id="IPR038765">
    <property type="entry name" value="Papain-like_cys_pep_sf"/>
</dbReference>